<sequence>MTKPIMVCVAPNGARKTKQDHPRLPLSAHELAVEAENCMNAGASMIHLHVRDENGKHSIEPIYYRPVIAAIRERVGDGLIIQATTEAVGQYTTEQQMAMVHDLKPEAVSLAIKELCPVGTEQRAEKFFKWLVDSQISAQYILYSVADIERFINLHALGVIPNKRPSILLVLGRYSRDLSSEPSDLLEFLHALAGFSCEWSVCAFGAEESDCMALAAKHGGHARIGFENNMLMQDASLASTNACLISSFAARVNKLGLAIASTPQAKEVLRSTF</sequence>
<dbReference type="EMBL" id="RAQO01000005">
    <property type="protein sequence ID" value="RKF18527.1"/>
    <property type="molecule type" value="Genomic_DNA"/>
</dbReference>
<organism evidence="5 6">
    <name type="scientific">Alginatibacterium sediminis</name>
    <dbReference type="NCBI Taxonomy" id="2164068"/>
    <lineage>
        <taxon>Bacteria</taxon>
        <taxon>Pseudomonadati</taxon>
        <taxon>Pseudomonadota</taxon>
        <taxon>Gammaproteobacteria</taxon>
        <taxon>Alteromonadales</taxon>
        <taxon>Alteromonadaceae</taxon>
        <taxon>Alginatibacterium</taxon>
    </lineage>
</organism>
<dbReference type="Gene3D" id="3.20.20.70">
    <property type="entry name" value="Aldolase class I"/>
    <property type="match status" value="1"/>
</dbReference>
<dbReference type="GO" id="GO:0043720">
    <property type="term" value="F:3-keto-5-aminohexanoate cleavage activity"/>
    <property type="evidence" value="ECO:0007669"/>
    <property type="project" value="InterPro"/>
</dbReference>
<keyword evidence="4" id="KW-0862">Zinc</keyword>
<evidence type="ECO:0000256" key="2">
    <source>
        <dbReference type="ARBA" id="ARBA00022679"/>
    </source>
</evidence>
<dbReference type="InterPro" id="IPR013785">
    <property type="entry name" value="Aldolase_TIM"/>
</dbReference>
<evidence type="ECO:0000256" key="3">
    <source>
        <dbReference type="ARBA" id="ARBA00022723"/>
    </source>
</evidence>
<proteinExistence type="predicted"/>
<dbReference type="OrthoDB" id="9155960at2"/>
<dbReference type="Pfam" id="PF05853">
    <property type="entry name" value="BKACE"/>
    <property type="match status" value="1"/>
</dbReference>
<dbReference type="InterPro" id="IPR008567">
    <property type="entry name" value="BKACE"/>
</dbReference>
<reference evidence="5 6" key="1">
    <citation type="submission" date="2018-09" db="EMBL/GenBank/DDBJ databases">
        <authorList>
            <person name="Wang Z."/>
        </authorList>
    </citation>
    <scope>NUCLEOTIDE SEQUENCE [LARGE SCALE GENOMIC DNA]</scope>
    <source>
        <strain evidence="5 6">ALS 81</strain>
    </source>
</reference>
<evidence type="ECO:0000256" key="4">
    <source>
        <dbReference type="ARBA" id="ARBA00022833"/>
    </source>
</evidence>
<comment type="caution">
    <text evidence="5">The sequence shown here is derived from an EMBL/GenBank/DDBJ whole genome shotgun (WGS) entry which is preliminary data.</text>
</comment>
<keyword evidence="2" id="KW-0808">Transferase</keyword>
<name>A0A420ECU7_9ALTE</name>
<keyword evidence="6" id="KW-1185">Reference proteome</keyword>
<dbReference type="RefSeq" id="WP_120354606.1">
    <property type="nucleotide sequence ID" value="NZ_RAQO01000005.1"/>
</dbReference>
<dbReference type="PANTHER" id="PTHR37418:SF2">
    <property type="entry name" value="3-KETO-5-AMINOHEXANOATE CLEAVAGE ENZYME"/>
    <property type="match status" value="1"/>
</dbReference>
<evidence type="ECO:0000313" key="6">
    <source>
        <dbReference type="Proteomes" id="UP000286482"/>
    </source>
</evidence>
<accession>A0A420ECU7</accession>
<dbReference type="AlphaFoldDB" id="A0A420ECU7"/>
<evidence type="ECO:0000313" key="5">
    <source>
        <dbReference type="EMBL" id="RKF18527.1"/>
    </source>
</evidence>
<comment type="cofactor">
    <cofactor evidence="1">
        <name>Zn(2+)</name>
        <dbReference type="ChEBI" id="CHEBI:29105"/>
    </cofactor>
</comment>
<gene>
    <name evidence="5" type="ORF">DBZ36_08950</name>
</gene>
<keyword evidence="3" id="KW-0479">Metal-binding</keyword>
<dbReference type="GO" id="GO:0046872">
    <property type="term" value="F:metal ion binding"/>
    <property type="evidence" value="ECO:0007669"/>
    <property type="project" value="UniProtKB-KW"/>
</dbReference>
<dbReference type="PANTHER" id="PTHR37418">
    <property type="entry name" value="3-KETO-5-AMINOHEXANOATE CLEAVAGE ENZYME-RELATED"/>
    <property type="match status" value="1"/>
</dbReference>
<evidence type="ECO:0000256" key="1">
    <source>
        <dbReference type="ARBA" id="ARBA00001947"/>
    </source>
</evidence>
<protein>
    <submittedName>
        <fullName evidence="5">3-keto-5-aminohexanoate cleavage protein</fullName>
    </submittedName>
</protein>
<dbReference type="Proteomes" id="UP000286482">
    <property type="component" value="Unassembled WGS sequence"/>
</dbReference>